<evidence type="ECO:0000313" key="3">
    <source>
        <dbReference type="RefSeq" id="XP_036709340.1"/>
    </source>
</evidence>
<feature type="compositionally biased region" description="Low complexity" evidence="1">
    <location>
        <begin position="133"/>
        <end position="142"/>
    </location>
</feature>
<dbReference type="RefSeq" id="XP_036709340.1">
    <property type="nucleotide sequence ID" value="XM_036853445.1"/>
</dbReference>
<feature type="compositionally biased region" description="Low complexity" evidence="1">
    <location>
        <begin position="21"/>
        <end position="36"/>
    </location>
</feature>
<dbReference type="Proteomes" id="UP000694857">
    <property type="component" value="Chromosome 5"/>
</dbReference>
<feature type="compositionally biased region" description="Basic residues" evidence="1">
    <location>
        <begin position="37"/>
        <end position="47"/>
    </location>
</feature>
<dbReference type="KEGG" id="bmus:118895880"/>
<sequence>MATSSRPGTSGPPSPHGGTSGSAAAAAHEATPAKPTRSGRSRAHLTGRGRDERSSLKRPRKQDLTFVGRGGLSRPSGADRLPACSPGAVGGVAELGAKGERGGAGREAATWARPRGISGGCPARSSRAAQPLRTWRPRAPASRTPPPAGGAQGRRVPRAQACPPRLRAAGAKFPRGCFPVKAPSAHSRLLPTRFFCVLTMCVSSFHLYLGGFRGQYIRSADTQLSPTVCQALGIRRRYSCPSSAHIPRRRVKKNT</sequence>
<accession>A0A8B8XNU3</accession>
<dbReference type="OrthoDB" id="10565113at2759"/>
<reference evidence="3" key="1">
    <citation type="submission" date="2025-08" db="UniProtKB">
        <authorList>
            <consortium name="RefSeq"/>
        </authorList>
    </citation>
    <scope>IDENTIFICATION</scope>
    <source>
        <tissue evidence="3">Epidermis and Blubber</tissue>
    </source>
</reference>
<evidence type="ECO:0000256" key="1">
    <source>
        <dbReference type="SAM" id="MobiDB-lite"/>
    </source>
</evidence>
<gene>
    <name evidence="3" type="primary">LOC118895880</name>
</gene>
<feature type="region of interest" description="Disordered" evidence="1">
    <location>
        <begin position="1"/>
        <end position="83"/>
    </location>
</feature>
<evidence type="ECO:0000313" key="2">
    <source>
        <dbReference type="Proteomes" id="UP000694857"/>
    </source>
</evidence>
<dbReference type="GeneID" id="118895880"/>
<dbReference type="AlphaFoldDB" id="A0A8B8XNU3"/>
<organism evidence="2 3">
    <name type="scientific">Balaenoptera musculus</name>
    <name type="common">Blue whale</name>
    <dbReference type="NCBI Taxonomy" id="9771"/>
    <lineage>
        <taxon>Eukaryota</taxon>
        <taxon>Metazoa</taxon>
        <taxon>Chordata</taxon>
        <taxon>Craniata</taxon>
        <taxon>Vertebrata</taxon>
        <taxon>Euteleostomi</taxon>
        <taxon>Mammalia</taxon>
        <taxon>Eutheria</taxon>
        <taxon>Laurasiatheria</taxon>
        <taxon>Artiodactyla</taxon>
        <taxon>Whippomorpha</taxon>
        <taxon>Cetacea</taxon>
        <taxon>Mysticeti</taxon>
        <taxon>Balaenopteridae</taxon>
        <taxon>Balaenoptera</taxon>
    </lineage>
</organism>
<protein>
    <submittedName>
        <fullName evidence="3">Translation initiation factor IF-2-like</fullName>
    </submittedName>
</protein>
<feature type="region of interest" description="Disordered" evidence="1">
    <location>
        <begin position="97"/>
        <end position="158"/>
    </location>
</feature>
<keyword evidence="2" id="KW-1185">Reference proteome</keyword>
<name>A0A8B8XNU3_BALMU</name>
<proteinExistence type="predicted"/>